<protein>
    <submittedName>
        <fullName evidence="1">Uncharacterized protein</fullName>
    </submittedName>
</protein>
<accession>A0A1V9XCL2</accession>
<name>A0A1V9XCL2_9ACAR</name>
<feature type="non-terminal residue" evidence="1">
    <location>
        <position position="310"/>
    </location>
</feature>
<dbReference type="Proteomes" id="UP000192247">
    <property type="component" value="Unassembled WGS sequence"/>
</dbReference>
<evidence type="ECO:0000313" key="1">
    <source>
        <dbReference type="EMBL" id="OQR71133.1"/>
    </source>
</evidence>
<keyword evidence="2" id="KW-1185">Reference proteome</keyword>
<reference evidence="1 2" key="1">
    <citation type="journal article" date="2017" name="Gigascience">
        <title>Draft genome of the honey bee ectoparasitic mite, Tropilaelaps mercedesae, is shaped by the parasitic life history.</title>
        <authorList>
            <person name="Dong X."/>
            <person name="Armstrong S.D."/>
            <person name="Xia D."/>
            <person name="Makepeace B.L."/>
            <person name="Darby A.C."/>
            <person name="Kadowaki T."/>
        </authorList>
    </citation>
    <scope>NUCLEOTIDE SEQUENCE [LARGE SCALE GENOMIC DNA]</scope>
    <source>
        <strain evidence="1">Wuxi-XJTLU</strain>
    </source>
</reference>
<dbReference type="InParanoid" id="A0A1V9XCL2"/>
<dbReference type="AlphaFoldDB" id="A0A1V9XCL2"/>
<dbReference type="EMBL" id="MNPL01015308">
    <property type="protein sequence ID" value="OQR71133.1"/>
    <property type="molecule type" value="Genomic_DNA"/>
</dbReference>
<proteinExistence type="predicted"/>
<evidence type="ECO:0000313" key="2">
    <source>
        <dbReference type="Proteomes" id="UP000192247"/>
    </source>
</evidence>
<sequence>MLRSAEMLETLNILLQRRFQDINQINQPESLSGSSARSTPIPQEYINNLNEKKLQLLNRLQYSLRTLMHDRCVLIIKREALTRLEISSKLLDQIRQLVTEQRAEMTRLIDTGLTSVPVSEVRRLVMADGEHSTGAKAGGGMPHPADNRQKGTVLEENARLPRMLELLNEVSIASHWLRRYIRQMVESFHTMIPPSVDPLLLSTHRQLNQSSEVAFTFVLAALQSKLRLLARLDPSDIDQDLLQAMFAQCQIFNKILEFSGVQTYSVAPLKVADVMECLGREQGRIAAVRSMAGVCHAACKRVEAVAGKGD</sequence>
<organism evidence="1 2">
    <name type="scientific">Tropilaelaps mercedesae</name>
    <dbReference type="NCBI Taxonomy" id="418985"/>
    <lineage>
        <taxon>Eukaryota</taxon>
        <taxon>Metazoa</taxon>
        <taxon>Ecdysozoa</taxon>
        <taxon>Arthropoda</taxon>
        <taxon>Chelicerata</taxon>
        <taxon>Arachnida</taxon>
        <taxon>Acari</taxon>
        <taxon>Parasitiformes</taxon>
        <taxon>Mesostigmata</taxon>
        <taxon>Gamasina</taxon>
        <taxon>Dermanyssoidea</taxon>
        <taxon>Laelapidae</taxon>
        <taxon>Tropilaelaps</taxon>
    </lineage>
</organism>
<gene>
    <name evidence="1" type="ORF">BIW11_11186</name>
</gene>
<comment type="caution">
    <text evidence="1">The sequence shown here is derived from an EMBL/GenBank/DDBJ whole genome shotgun (WGS) entry which is preliminary data.</text>
</comment>